<dbReference type="InterPro" id="IPR028978">
    <property type="entry name" value="Chorismate_lyase_/UTRA_dom_sf"/>
</dbReference>
<sequence>MDKAPIATRDAGELAKDAVDDAVDWRPELVTAPLYMQVAHHLEARIRRGEFAVGSLLPTENELAAALGVSRQTVRQAIGTLRASGQLSARKGVGTRVEAGSNFDGKRFIAHSRSELFEIASQTEFVITHKQEISAQGRLAVELGCRPGRKFLHMSGVRYPATRHKPYSWNEVYIDARLAPAVRDLEVAKSAIFHLIEDYTGEKIQEIQQDIKPLILTAEIAAQIDSKAGDLALQVTRRYFSAGRRLIEYAFQILPADRFTYSTTLRAGS</sequence>
<dbReference type="InterPro" id="IPR036390">
    <property type="entry name" value="WH_DNA-bd_sf"/>
</dbReference>
<dbReference type="PRINTS" id="PR00035">
    <property type="entry name" value="HTHGNTR"/>
</dbReference>
<reference evidence="5" key="1">
    <citation type="submission" date="2021-12" db="EMBL/GenBank/DDBJ databases">
        <authorList>
            <person name="Li Y."/>
        </authorList>
    </citation>
    <scope>NUCLEOTIDE SEQUENCE</scope>
    <source>
        <strain evidence="5">DKSPLA3</strain>
    </source>
</reference>
<dbReference type="SMART" id="SM00345">
    <property type="entry name" value="HTH_GNTR"/>
    <property type="match status" value="1"/>
</dbReference>
<dbReference type="Gene3D" id="1.10.10.10">
    <property type="entry name" value="Winged helix-like DNA-binding domain superfamily/Winged helix DNA-binding domain"/>
    <property type="match status" value="1"/>
</dbReference>
<evidence type="ECO:0000313" key="5">
    <source>
        <dbReference type="EMBL" id="MCD7107853.1"/>
    </source>
</evidence>
<dbReference type="RefSeq" id="WP_231811573.1">
    <property type="nucleotide sequence ID" value="NZ_JAJOZR010000001.1"/>
</dbReference>
<evidence type="ECO:0000313" key="6">
    <source>
        <dbReference type="Proteomes" id="UP001139089"/>
    </source>
</evidence>
<keyword evidence="1" id="KW-0805">Transcription regulation</keyword>
<dbReference type="InterPro" id="IPR000524">
    <property type="entry name" value="Tscrpt_reg_HTH_GntR"/>
</dbReference>
<dbReference type="SUPFAM" id="SSF46785">
    <property type="entry name" value="Winged helix' DNA-binding domain"/>
    <property type="match status" value="1"/>
</dbReference>
<gene>
    <name evidence="5" type="ORF">LRX75_02245</name>
</gene>
<dbReference type="Pfam" id="PF00392">
    <property type="entry name" value="GntR"/>
    <property type="match status" value="1"/>
</dbReference>
<dbReference type="PANTHER" id="PTHR44846:SF17">
    <property type="entry name" value="GNTR-FAMILY TRANSCRIPTIONAL REGULATOR"/>
    <property type="match status" value="1"/>
</dbReference>
<proteinExistence type="predicted"/>
<dbReference type="PANTHER" id="PTHR44846">
    <property type="entry name" value="MANNOSYL-D-GLYCERATE TRANSPORT/METABOLISM SYSTEM REPRESSOR MNGR-RELATED"/>
    <property type="match status" value="1"/>
</dbReference>
<keyword evidence="6" id="KW-1185">Reference proteome</keyword>
<dbReference type="PROSITE" id="PS50949">
    <property type="entry name" value="HTH_GNTR"/>
    <property type="match status" value="1"/>
</dbReference>
<dbReference type="InterPro" id="IPR036388">
    <property type="entry name" value="WH-like_DNA-bd_sf"/>
</dbReference>
<dbReference type="GO" id="GO:0003700">
    <property type="term" value="F:DNA-binding transcription factor activity"/>
    <property type="evidence" value="ECO:0007669"/>
    <property type="project" value="InterPro"/>
</dbReference>
<comment type="caution">
    <text evidence="5">The sequence shown here is derived from an EMBL/GenBank/DDBJ whole genome shotgun (WGS) entry which is preliminary data.</text>
</comment>
<keyword evidence="2" id="KW-0238">DNA-binding</keyword>
<dbReference type="AlphaFoldDB" id="A0A9X1NR83"/>
<accession>A0A9X1NR83</accession>
<dbReference type="CDD" id="cd07377">
    <property type="entry name" value="WHTH_GntR"/>
    <property type="match status" value="1"/>
</dbReference>
<dbReference type="GO" id="GO:0045892">
    <property type="term" value="P:negative regulation of DNA-templated transcription"/>
    <property type="evidence" value="ECO:0007669"/>
    <property type="project" value="TreeGrafter"/>
</dbReference>
<dbReference type="SMART" id="SM00866">
    <property type="entry name" value="UTRA"/>
    <property type="match status" value="1"/>
</dbReference>
<dbReference type="SUPFAM" id="SSF64288">
    <property type="entry name" value="Chorismate lyase-like"/>
    <property type="match status" value="1"/>
</dbReference>
<evidence type="ECO:0000256" key="2">
    <source>
        <dbReference type="ARBA" id="ARBA00023125"/>
    </source>
</evidence>
<dbReference type="Gene3D" id="3.40.1410.10">
    <property type="entry name" value="Chorismate lyase-like"/>
    <property type="match status" value="1"/>
</dbReference>
<name>A0A9X1NR83_9HYPH</name>
<evidence type="ECO:0000259" key="4">
    <source>
        <dbReference type="PROSITE" id="PS50949"/>
    </source>
</evidence>
<keyword evidence="3" id="KW-0804">Transcription</keyword>
<dbReference type="EMBL" id="JAJOZR010000001">
    <property type="protein sequence ID" value="MCD7107853.1"/>
    <property type="molecule type" value="Genomic_DNA"/>
</dbReference>
<organism evidence="5 6">
    <name type="scientific">Rhizobium quercicola</name>
    <dbReference type="NCBI Taxonomy" id="2901226"/>
    <lineage>
        <taxon>Bacteria</taxon>
        <taxon>Pseudomonadati</taxon>
        <taxon>Pseudomonadota</taxon>
        <taxon>Alphaproteobacteria</taxon>
        <taxon>Hyphomicrobiales</taxon>
        <taxon>Rhizobiaceae</taxon>
        <taxon>Rhizobium/Agrobacterium group</taxon>
        <taxon>Rhizobium</taxon>
    </lineage>
</organism>
<evidence type="ECO:0000256" key="3">
    <source>
        <dbReference type="ARBA" id="ARBA00023163"/>
    </source>
</evidence>
<feature type="domain" description="HTH gntR-type" evidence="4">
    <location>
        <begin position="32"/>
        <end position="100"/>
    </location>
</feature>
<dbReference type="InterPro" id="IPR011663">
    <property type="entry name" value="UTRA"/>
</dbReference>
<dbReference type="GO" id="GO:0003677">
    <property type="term" value="F:DNA binding"/>
    <property type="evidence" value="ECO:0007669"/>
    <property type="project" value="UniProtKB-KW"/>
</dbReference>
<protein>
    <submittedName>
        <fullName evidence="5">GntR family transcriptional regulator</fullName>
    </submittedName>
</protein>
<dbReference type="Proteomes" id="UP001139089">
    <property type="component" value="Unassembled WGS sequence"/>
</dbReference>
<evidence type="ECO:0000256" key="1">
    <source>
        <dbReference type="ARBA" id="ARBA00023015"/>
    </source>
</evidence>
<dbReference type="Pfam" id="PF07702">
    <property type="entry name" value="UTRA"/>
    <property type="match status" value="1"/>
</dbReference>
<dbReference type="InterPro" id="IPR050679">
    <property type="entry name" value="Bact_HTH_transcr_reg"/>
</dbReference>